<feature type="compositionally biased region" description="Pro residues" evidence="1">
    <location>
        <begin position="29"/>
        <end position="45"/>
    </location>
</feature>
<keyword evidence="3" id="KW-1185">Reference proteome</keyword>
<accession>A0A0K1EAR9</accession>
<reference evidence="2 3" key="1">
    <citation type="submission" date="2015-07" db="EMBL/GenBank/DDBJ databases">
        <title>Genome analysis of myxobacterium Chondromyces crocatus Cm c5 reveals a high potential for natural compound synthesis and the genetic basis for the loss of fruiting body formation.</title>
        <authorList>
            <person name="Zaburannyi N."/>
            <person name="Bunk B."/>
            <person name="Maier J."/>
            <person name="Overmann J."/>
            <person name="Mueller R."/>
        </authorList>
    </citation>
    <scope>NUCLEOTIDE SEQUENCE [LARGE SCALE GENOMIC DNA]</scope>
    <source>
        <strain evidence="2 3">Cm c5</strain>
    </source>
</reference>
<dbReference type="AlphaFoldDB" id="A0A0K1EAR9"/>
<evidence type="ECO:0000256" key="1">
    <source>
        <dbReference type="SAM" id="MobiDB-lite"/>
    </source>
</evidence>
<proteinExistence type="predicted"/>
<dbReference type="OrthoDB" id="5511429at2"/>
<evidence type="ECO:0000313" key="2">
    <source>
        <dbReference type="EMBL" id="AKT37981.1"/>
    </source>
</evidence>
<protein>
    <submittedName>
        <fullName evidence="2">Uncharacterized protein</fullName>
    </submittedName>
</protein>
<feature type="region of interest" description="Disordered" evidence="1">
    <location>
        <begin position="24"/>
        <end position="48"/>
    </location>
</feature>
<dbReference type="Proteomes" id="UP000067626">
    <property type="component" value="Chromosome"/>
</dbReference>
<dbReference type="KEGG" id="ccro:CMC5_021220"/>
<dbReference type="RefSeq" id="WP_050430275.1">
    <property type="nucleotide sequence ID" value="NZ_CP012159.1"/>
</dbReference>
<gene>
    <name evidence="2" type="ORF">CMC5_021220</name>
</gene>
<evidence type="ECO:0000313" key="3">
    <source>
        <dbReference type="Proteomes" id="UP000067626"/>
    </source>
</evidence>
<organism evidence="2 3">
    <name type="scientific">Chondromyces crocatus</name>
    <dbReference type="NCBI Taxonomy" id="52"/>
    <lineage>
        <taxon>Bacteria</taxon>
        <taxon>Pseudomonadati</taxon>
        <taxon>Myxococcota</taxon>
        <taxon>Polyangia</taxon>
        <taxon>Polyangiales</taxon>
        <taxon>Polyangiaceae</taxon>
        <taxon>Chondromyces</taxon>
    </lineage>
</organism>
<dbReference type="EMBL" id="CP012159">
    <property type="protein sequence ID" value="AKT37981.1"/>
    <property type="molecule type" value="Genomic_DNA"/>
</dbReference>
<dbReference type="PROSITE" id="PS51257">
    <property type="entry name" value="PROKAR_LIPOPROTEIN"/>
    <property type="match status" value="1"/>
</dbReference>
<sequence length="281" mass="28078">MNLSRGALVATMVLGLVACRNNTEDDAPPIAPPPVATPTPEPTPAPTQTTEMQIEGANTNSKIESRVKAELDGRADGATGSALAVTGAQATMQVPSGWQTTKGAVNISGPADKKAQIGAVSFTTAEGPNAKLSTVTEALGFSGCEWASTESISLGKSKLPAIAADGVCTRSGAQVRTAYVAPQAEGLLVMGGWEPSGDSAGVFSSMRSISKAGGGTGGGDGISACCAALQQNSASAPPEQKGFYISAAAACNALRNDPNARAALGQVRAMLASANVPSSCR</sequence>
<name>A0A0K1EAR9_CHOCO</name>